<dbReference type="InterPro" id="IPR029058">
    <property type="entry name" value="AB_hydrolase_fold"/>
</dbReference>
<dbReference type="PANTHER" id="PTHR43056:SF10">
    <property type="entry name" value="COCE_NOND FAMILY, PUTATIVE (AFU_ORTHOLOGUE AFUA_7G00600)-RELATED"/>
    <property type="match status" value="1"/>
</dbReference>
<evidence type="ECO:0000313" key="5">
    <source>
        <dbReference type="Proteomes" id="UP001501035"/>
    </source>
</evidence>
<dbReference type="SUPFAM" id="SSF53474">
    <property type="entry name" value="alpha/beta-Hydrolases"/>
    <property type="match status" value="1"/>
</dbReference>
<dbReference type="Pfam" id="PF08530">
    <property type="entry name" value="PepX_C"/>
    <property type="match status" value="1"/>
</dbReference>
<dbReference type="Gene3D" id="2.60.120.260">
    <property type="entry name" value="Galactose-binding domain-like"/>
    <property type="match status" value="1"/>
</dbReference>
<feature type="domain" description="Xaa-Pro dipeptidyl-peptidase C-terminal" evidence="3">
    <location>
        <begin position="394"/>
        <end position="667"/>
    </location>
</feature>
<dbReference type="InterPro" id="IPR005674">
    <property type="entry name" value="CocE/Ser_esterase"/>
</dbReference>
<keyword evidence="5" id="KW-1185">Reference proteome</keyword>
<dbReference type="SMART" id="SM00939">
    <property type="entry name" value="PepX_C"/>
    <property type="match status" value="1"/>
</dbReference>
<protein>
    <submittedName>
        <fullName evidence="4">CocE/NonD family hydrolase</fullName>
    </submittedName>
</protein>
<proteinExistence type="predicted"/>
<dbReference type="Pfam" id="PF02129">
    <property type="entry name" value="Peptidase_S15"/>
    <property type="match status" value="1"/>
</dbReference>
<dbReference type="InterPro" id="IPR008979">
    <property type="entry name" value="Galactose-bd-like_sf"/>
</dbReference>
<keyword evidence="1 4" id="KW-0378">Hydrolase</keyword>
<organism evidence="4 5">
    <name type="scientific">Gordonia defluvii</name>
    <dbReference type="NCBI Taxonomy" id="283718"/>
    <lineage>
        <taxon>Bacteria</taxon>
        <taxon>Bacillati</taxon>
        <taxon>Actinomycetota</taxon>
        <taxon>Actinomycetes</taxon>
        <taxon>Mycobacteriales</taxon>
        <taxon>Gordoniaceae</taxon>
        <taxon>Gordonia</taxon>
    </lineage>
</organism>
<evidence type="ECO:0000313" key="4">
    <source>
        <dbReference type="EMBL" id="GAA3048970.1"/>
    </source>
</evidence>
<evidence type="ECO:0000256" key="2">
    <source>
        <dbReference type="SAM" id="MobiDB-lite"/>
    </source>
</evidence>
<dbReference type="Gene3D" id="3.40.50.1820">
    <property type="entry name" value="alpha/beta hydrolase"/>
    <property type="match status" value="1"/>
</dbReference>
<evidence type="ECO:0000256" key="1">
    <source>
        <dbReference type="ARBA" id="ARBA00022801"/>
    </source>
</evidence>
<dbReference type="Proteomes" id="UP001501035">
    <property type="component" value="Unassembled WGS sequence"/>
</dbReference>
<dbReference type="GO" id="GO:0016787">
    <property type="term" value="F:hydrolase activity"/>
    <property type="evidence" value="ECO:0007669"/>
    <property type="project" value="UniProtKB-KW"/>
</dbReference>
<dbReference type="RefSeq" id="WP_290706386.1">
    <property type="nucleotide sequence ID" value="NZ_BAAAVS010000060.1"/>
</dbReference>
<dbReference type="EMBL" id="BAAAVS010000060">
    <property type="protein sequence ID" value="GAA3048970.1"/>
    <property type="molecule type" value="Genomic_DNA"/>
</dbReference>
<comment type="caution">
    <text evidence="4">The sequence shown here is derived from an EMBL/GenBank/DDBJ whole genome shotgun (WGS) entry which is preliminary data.</text>
</comment>
<dbReference type="InterPro" id="IPR000383">
    <property type="entry name" value="Xaa-Pro-like_dom"/>
</dbReference>
<dbReference type="NCBIfam" id="TIGR00976">
    <property type="entry name" value="CocE_NonD"/>
    <property type="match status" value="1"/>
</dbReference>
<dbReference type="InterPro" id="IPR050585">
    <property type="entry name" value="Xaa-Pro_dipeptidyl-ppase/CocE"/>
</dbReference>
<name>A0ABP6LLA5_9ACTN</name>
<gene>
    <name evidence="4" type="ORF">GCM10010528_30140</name>
</gene>
<sequence length="677" mass="73126">MAYRLDPTGKKSAHAAPVVRVDDAPHSLPLGDPTGGANARAWRALVDGKQPFPRVHIDRGVTITMSDGVRLRATVVRPATRLGTPVDSPYPAILSINPYNRALLEVLDEALNMPVVGKAVRSASGSVDASGTTLEGITRLTGVIAGGALDIFGINRNLVRSGYTQVLVDVRGTGVSQGKWQILGIREQKDSLELIDWVTTQPWCNGRVGMAGWSYSAINSLQAADKRPRALEAVFAIEGCSDIVRDIYITGGMHSAFIPIWLSMVNILKWAPNPRTLLADLGRGETARWLRDRIKSPATEIPSLLWGFLTTRDERIFDDPYFDERDPKVANIACPTFTVGGWHDLFGHSGTEVYRNLNLKPGEKQMLVGNGYHVDVGTGLGGRFTPPRLDVLERAWFDHWLKDIDNGIDGYGPVVLEQQGGGWTSGPDFPRPGVTTERLYLTDAASGTAPRSRHDGSLTSSGPVIDVTQPVSLPIQADIRGFMSRDMAQVTAGAAIALGPKFFADSSFQERGGLSFTTAAATEPVQISGAANLRLYVASTGQEGTWTVTVNDVAPDGTSTVLTNGGLTVANRALDRAQSEWDADGNLLHAHHYLTRVRKLPVPVDVPVAIDIDLVPTDAVIDAGHRLRVDVYAASFPRFLTLVPDLIKARSRKQRLVLDPAHPSYLTVQAIGAFPTA</sequence>
<dbReference type="PANTHER" id="PTHR43056">
    <property type="entry name" value="PEPTIDASE S9 PROLYL OLIGOPEPTIDASE"/>
    <property type="match status" value="1"/>
</dbReference>
<feature type="region of interest" description="Disordered" evidence="2">
    <location>
        <begin position="444"/>
        <end position="463"/>
    </location>
</feature>
<dbReference type="InterPro" id="IPR013736">
    <property type="entry name" value="Xaa-Pro_dipept_C"/>
</dbReference>
<accession>A0ABP6LLA5</accession>
<reference evidence="5" key="1">
    <citation type="journal article" date="2019" name="Int. J. Syst. Evol. Microbiol.">
        <title>The Global Catalogue of Microorganisms (GCM) 10K type strain sequencing project: providing services to taxonomists for standard genome sequencing and annotation.</title>
        <authorList>
            <consortium name="The Broad Institute Genomics Platform"/>
            <consortium name="The Broad Institute Genome Sequencing Center for Infectious Disease"/>
            <person name="Wu L."/>
            <person name="Ma J."/>
        </authorList>
    </citation>
    <scope>NUCLEOTIDE SEQUENCE [LARGE SCALE GENOMIC DNA]</scope>
    <source>
        <strain evidence="5">JCM 14234</strain>
    </source>
</reference>
<dbReference type="SUPFAM" id="SSF49785">
    <property type="entry name" value="Galactose-binding domain-like"/>
    <property type="match status" value="1"/>
</dbReference>
<evidence type="ECO:0000259" key="3">
    <source>
        <dbReference type="SMART" id="SM00939"/>
    </source>
</evidence>